<evidence type="ECO:0000256" key="7">
    <source>
        <dbReference type="ARBA" id="ARBA00023136"/>
    </source>
</evidence>
<dbReference type="InterPro" id="IPR007387">
    <property type="entry name" value="TRAP_DctQ"/>
</dbReference>
<evidence type="ECO:0000256" key="5">
    <source>
        <dbReference type="ARBA" id="ARBA00022692"/>
    </source>
</evidence>
<protein>
    <recommendedName>
        <fullName evidence="9">TRAP transporter small permease protein</fullName>
    </recommendedName>
</protein>
<dbReference type="PANTHER" id="PTHR35011">
    <property type="entry name" value="2,3-DIKETO-L-GULONATE TRAP TRANSPORTER SMALL PERMEASE PROTEIN YIAM"/>
    <property type="match status" value="1"/>
</dbReference>
<feature type="domain" description="Tripartite ATP-independent periplasmic transporters DctQ component" evidence="10">
    <location>
        <begin position="33"/>
        <end position="161"/>
    </location>
</feature>
<evidence type="ECO:0000256" key="9">
    <source>
        <dbReference type="RuleBase" id="RU369079"/>
    </source>
</evidence>
<evidence type="ECO:0000256" key="3">
    <source>
        <dbReference type="ARBA" id="ARBA00022475"/>
    </source>
</evidence>
<comment type="similarity">
    <text evidence="8 9">Belongs to the TRAP transporter small permease family.</text>
</comment>
<keyword evidence="3" id="KW-1003">Cell membrane</keyword>
<feature type="transmembrane region" description="Helical" evidence="9">
    <location>
        <begin position="134"/>
        <end position="155"/>
    </location>
</feature>
<sequence>MPTAFLLYVRGITAVNRLLFRIAAALMFVVVPVMMYEVIARYAFAAPTTWGMELATLLFGPYFLLGGPYLLHLRGHVNLDLARRAMSPGWNRFFELVNQPVIVAFCAILLYYSWPLAVQAWEFKETSFSAWNPPIWPVKFAVPLAVVLMAAQSIAEFLRVLFRDPTAFEPASHDTPETAA</sequence>
<evidence type="ECO:0000256" key="6">
    <source>
        <dbReference type="ARBA" id="ARBA00022989"/>
    </source>
</evidence>
<dbReference type="InterPro" id="IPR055348">
    <property type="entry name" value="DctQ"/>
</dbReference>
<keyword evidence="12" id="KW-1185">Reference proteome</keyword>
<dbReference type="RefSeq" id="WP_180281458.1">
    <property type="nucleotide sequence ID" value="NZ_JABFDB010000004.1"/>
</dbReference>
<feature type="transmembrane region" description="Helical" evidence="9">
    <location>
        <begin position="18"/>
        <end position="44"/>
    </location>
</feature>
<feature type="transmembrane region" description="Helical" evidence="9">
    <location>
        <begin position="50"/>
        <end position="72"/>
    </location>
</feature>
<evidence type="ECO:0000256" key="4">
    <source>
        <dbReference type="ARBA" id="ARBA00022519"/>
    </source>
</evidence>
<keyword evidence="2 9" id="KW-0813">Transport</keyword>
<evidence type="ECO:0000313" key="12">
    <source>
        <dbReference type="Proteomes" id="UP000584642"/>
    </source>
</evidence>
<gene>
    <name evidence="11" type="ORF">HND93_08180</name>
</gene>
<evidence type="ECO:0000256" key="1">
    <source>
        <dbReference type="ARBA" id="ARBA00004429"/>
    </source>
</evidence>
<comment type="caution">
    <text evidence="11">The sequence shown here is derived from an EMBL/GenBank/DDBJ whole genome shotgun (WGS) entry which is preliminary data.</text>
</comment>
<reference evidence="11 12" key="1">
    <citation type="submission" date="2020-05" db="EMBL/GenBank/DDBJ databases">
        <title>Azospirillum oleiclasticum sp. nov, a nitrogen-fixing and heavy crude oil-emulsifying bacterium isolated from the crude oil of Yumen Oilfield.</title>
        <authorList>
            <person name="Wu D."/>
            <person name="Cai M."/>
            <person name="Zhang X."/>
        </authorList>
    </citation>
    <scope>NUCLEOTIDE SEQUENCE [LARGE SCALE GENOMIC DNA]</scope>
    <source>
        <strain evidence="11 12">ROY-1-1-2</strain>
    </source>
</reference>
<comment type="subunit">
    <text evidence="9">The complex comprises the extracytoplasmic solute receptor protein and the two transmembrane proteins.</text>
</comment>
<dbReference type="Pfam" id="PF04290">
    <property type="entry name" value="DctQ"/>
    <property type="match status" value="1"/>
</dbReference>
<keyword evidence="5 9" id="KW-0812">Transmembrane</keyword>
<dbReference type="EMBL" id="JABFDB010000004">
    <property type="protein sequence ID" value="NYZ19686.1"/>
    <property type="molecule type" value="Genomic_DNA"/>
</dbReference>
<evidence type="ECO:0000256" key="2">
    <source>
        <dbReference type="ARBA" id="ARBA00022448"/>
    </source>
</evidence>
<name>A0ABX2T8W6_9PROT</name>
<comment type="subcellular location">
    <subcellularLocation>
        <location evidence="1 9">Cell inner membrane</location>
        <topology evidence="1 9">Multi-pass membrane protein</topology>
    </subcellularLocation>
</comment>
<proteinExistence type="inferred from homology"/>
<comment type="function">
    <text evidence="9">Part of the tripartite ATP-independent periplasmic (TRAP) transport system.</text>
</comment>
<feature type="transmembrane region" description="Helical" evidence="9">
    <location>
        <begin position="93"/>
        <end position="114"/>
    </location>
</feature>
<dbReference type="PANTHER" id="PTHR35011:SF4">
    <property type="entry name" value="SLL1102 PROTEIN"/>
    <property type="match status" value="1"/>
</dbReference>
<organism evidence="11 12">
    <name type="scientific">Azospirillum oleiclasticum</name>
    <dbReference type="NCBI Taxonomy" id="2735135"/>
    <lineage>
        <taxon>Bacteria</taxon>
        <taxon>Pseudomonadati</taxon>
        <taxon>Pseudomonadota</taxon>
        <taxon>Alphaproteobacteria</taxon>
        <taxon>Rhodospirillales</taxon>
        <taxon>Azospirillaceae</taxon>
        <taxon>Azospirillum</taxon>
    </lineage>
</organism>
<evidence type="ECO:0000313" key="11">
    <source>
        <dbReference type="EMBL" id="NYZ19686.1"/>
    </source>
</evidence>
<dbReference type="Proteomes" id="UP000584642">
    <property type="component" value="Unassembled WGS sequence"/>
</dbReference>
<accession>A0ABX2T8W6</accession>
<evidence type="ECO:0000256" key="8">
    <source>
        <dbReference type="ARBA" id="ARBA00038436"/>
    </source>
</evidence>
<keyword evidence="4 9" id="KW-0997">Cell inner membrane</keyword>
<evidence type="ECO:0000259" key="10">
    <source>
        <dbReference type="Pfam" id="PF04290"/>
    </source>
</evidence>
<keyword evidence="6 9" id="KW-1133">Transmembrane helix</keyword>
<keyword evidence="7 9" id="KW-0472">Membrane</keyword>